<dbReference type="EMBL" id="CP099420">
    <property type="protein sequence ID" value="USW51298.1"/>
    <property type="molecule type" value="Genomic_DNA"/>
</dbReference>
<dbReference type="Proteomes" id="UP001056384">
    <property type="component" value="Chromosome 3"/>
</dbReference>
<dbReference type="AlphaFoldDB" id="A0A9Q9ASF8"/>
<keyword evidence="3" id="KW-1185">Reference proteome</keyword>
<protein>
    <submittedName>
        <fullName evidence="2">Uncharacterized protein</fullName>
    </submittedName>
</protein>
<accession>A0A9Q9ASF8</accession>
<feature type="region of interest" description="Disordered" evidence="1">
    <location>
        <begin position="1"/>
        <end position="69"/>
    </location>
</feature>
<organism evidence="2 3">
    <name type="scientific">Septoria linicola</name>
    <dbReference type="NCBI Taxonomy" id="215465"/>
    <lineage>
        <taxon>Eukaryota</taxon>
        <taxon>Fungi</taxon>
        <taxon>Dikarya</taxon>
        <taxon>Ascomycota</taxon>
        <taxon>Pezizomycotina</taxon>
        <taxon>Dothideomycetes</taxon>
        <taxon>Dothideomycetidae</taxon>
        <taxon>Mycosphaerellales</taxon>
        <taxon>Mycosphaerellaceae</taxon>
        <taxon>Septoria</taxon>
    </lineage>
</organism>
<reference evidence="2" key="1">
    <citation type="submission" date="2022-06" db="EMBL/GenBank/DDBJ databases">
        <title>Complete genome sequences of two strains of the flax pathogen Septoria linicola.</title>
        <authorList>
            <person name="Lapalu N."/>
            <person name="Simon A."/>
            <person name="Demenou B."/>
            <person name="Paumier D."/>
            <person name="Guillot M.-P."/>
            <person name="Gout L."/>
            <person name="Valade R."/>
        </authorList>
    </citation>
    <scope>NUCLEOTIDE SEQUENCE</scope>
    <source>
        <strain evidence="2">SE15195</strain>
    </source>
</reference>
<evidence type="ECO:0000313" key="2">
    <source>
        <dbReference type="EMBL" id="USW51298.1"/>
    </source>
</evidence>
<proteinExistence type="predicted"/>
<evidence type="ECO:0000313" key="3">
    <source>
        <dbReference type="Proteomes" id="UP001056384"/>
    </source>
</evidence>
<evidence type="ECO:0000256" key="1">
    <source>
        <dbReference type="SAM" id="MobiDB-lite"/>
    </source>
</evidence>
<name>A0A9Q9ASF8_9PEZI</name>
<sequence>MSGLPSHNGDYQDDDDSALDNDGCISPHYDYPPSPGYDSDGDSSPEYGSYGGNTPGYSPGDHHLCEASQPFDKSWEAGNQILVTHHQLKADDGMAVRANALGTEFGETTIVL</sequence>
<feature type="compositionally biased region" description="Low complexity" evidence="1">
    <location>
        <begin position="36"/>
        <end position="48"/>
    </location>
</feature>
<gene>
    <name evidence="2" type="ORF">Slin15195_G046170</name>
</gene>